<organism evidence="1 2">
    <name type="scientific">Chitinophaga silvatica</name>
    <dbReference type="NCBI Taxonomy" id="2282649"/>
    <lineage>
        <taxon>Bacteria</taxon>
        <taxon>Pseudomonadati</taxon>
        <taxon>Bacteroidota</taxon>
        <taxon>Chitinophagia</taxon>
        <taxon>Chitinophagales</taxon>
        <taxon>Chitinophagaceae</taxon>
        <taxon>Chitinophaga</taxon>
    </lineage>
</organism>
<protein>
    <submittedName>
        <fullName evidence="1">Uncharacterized protein</fullName>
    </submittedName>
</protein>
<dbReference type="EMBL" id="QPMM01000001">
    <property type="protein sequence ID" value="RFS26222.1"/>
    <property type="molecule type" value="Genomic_DNA"/>
</dbReference>
<keyword evidence="2" id="KW-1185">Reference proteome</keyword>
<dbReference type="AlphaFoldDB" id="A0A3E1YFS7"/>
<name>A0A3E1YFS7_9BACT</name>
<gene>
    <name evidence="1" type="ORF">DVR12_00070</name>
</gene>
<evidence type="ECO:0000313" key="1">
    <source>
        <dbReference type="EMBL" id="RFS26222.1"/>
    </source>
</evidence>
<accession>A0A3E1YFS7</accession>
<comment type="caution">
    <text evidence="1">The sequence shown here is derived from an EMBL/GenBank/DDBJ whole genome shotgun (WGS) entry which is preliminary data.</text>
</comment>
<sequence>MTFYGGRAFQSSQQIEPADLLHDFGKAFNKAGDTVAKALEKPVLAVGKAIGAIHNRDEKPANNGGHLVTLPKNYLQAMGDPSIFFKKAKCLEESVEPEEYRCVEGCRNSSSSDDFLECIISCVSDPYEAFGDCF</sequence>
<proteinExistence type="predicted"/>
<evidence type="ECO:0000313" key="2">
    <source>
        <dbReference type="Proteomes" id="UP000260644"/>
    </source>
</evidence>
<reference evidence="1 2" key="1">
    <citation type="submission" date="2018-07" db="EMBL/GenBank/DDBJ databases">
        <title>Chitinophaga K2CV101002-2 sp. nov., isolated from a monsoon evergreen broad-leaved forest soil.</title>
        <authorList>
            <person name="Lv Y."/>
        </authorList>
    </citation>
    <scope>NUCLEOTIDE SEQUENCE [LARGE SCALE GENOMIC DNA]</scope>
    <source>
        <strain evidence="1 2">GDMCC 1.1288</strain>
    </source>
</reference>
<dbReference type="Proteomes" id="UP000260644">
    <property type="component" value="Unassembled WGS sequence"/>
</dbReference>